<keyword evidence="9" id="KW-0812">Transmembrane</keyword>
<dbReference type="InterPro" id="IPR000014">
    <property type="entry name" value="PAS"/>
</dbReference>
<evidence type="ECO:0000259" key="11">
    <source>
        <dbReference type="PROSITE" id="PS50112"/>
    </source>
</evidence>
<gene>
    <name evidence="13" type="primary">walK</name>
    <name evidence="13" type="ORF">PS435_10030</name>
</gene>
<dbReference type="InterPro" id="IPR013767">
    <property type="entry name" value="PAS_fold"/>
</dbReference>
<organism evidence="13 14">
    <name type="scientific">Schleiferilactobacillus harbinensis</name>
    <dbReference type="NCBI Taxonomy" id="304207"/>
    <lineage>
        <taxon>Bacteria</taxon>
        <taxon>Bacillati</taxon>
        <taxon>Bacillota</taxon>
        <taxon>Bacilli</taxon>
        <taxon>Lactobacillales</taxon>
        <taxon>Lactobacillaceae</taxon>
        <taxon>Schleiferilactobacillus</taxon>
    </lineage>
</organism>
<dbReference type="InterPro" id="IPR036097">
    <property type="entry name" value="HisK_dim/P_sf"/>
</dbReference>
<dbReference type="Pfam" id="PF23846">
    <property type="entry name" value="Cache_WalK"/>
    <property type="match status" value="1"/>
</dbReference>
<dbReference type="CDD" id="cd00130">
    <property type="entry name" value="PAS"/>
    <property type="match status" value="1"/>
</dbReference>
<evidence type="ECO:0000256" key="3">
    <source>
        <dbReference type="ARBA" id="ARBA00012438"/>
    </source>
</evidence>
<dbReference type="InterPro" id="IPR036890">
    <property type="entry name" value="HATPase_C_sf"/>
</dbReference>
<dbReference type="SMART" id="SM00091">
    <property type="entry name" value="PAS"/>
    <property type="match status" value="1"/>
</dbReference>
<evidence type="ECO:0000259" key="12">
    <source>
        <dbReference type="PROSITE" id="PS50885"/>
    </source>
</evidence>
<comment type="catalytic activity">
    <reaction evidence="1">
        <text>ATP + protein L-histidine = ADP + protein N-phospho-L-histidine.</text>
        <dbReference type="EC" id="2.7.13.3"/>
    </reaction>
</comment>
<evidence type="ECO:0000256" key="5">
    <source>
        <dbReference type="ARBA" id="ARBA00022679"/>
    </source>
</evidence>
<dbReference type="PROSITE" id="PS50885">
    <property type="entry name" value="HAMP"/>
    <property type="match status" value="1"/>
</dbReference>
<feature type="domain" description="HAMP" evidence="12">
    <location>
        <begin position="204"/>
        <end position="256"/>
    </location>
</feature>
<dbReference type="PANTHER" id="PTHR45453">
    <property type="entry name" value="PHOSPHATE REGULON SENSOR PROTEIN PHOR"/>
    <property type="match status" value="1"/>
</dbReference>
<dbReference type="SUPFAM" id="SSF158472">
    <property type="entry name" value="HAMP domain-like"/>
    <property type="match status" value="1"/>
</dbReference>
<proteinExistence type="predicted"/>
<dbReference type="InterPro" id="IPR049814">
    <property type="entry name" value="Resp_reg_WalK"/>
</dbReference>
<dbReference type="SUPFAM" id="SSF47384">
    <property type="entry name" value="Homodimeric domain of signal transducing histidine kinase"/>
    <property type="match status" value="1"/>
</dbReference>
<dbReference type="Proteomes" id="UP001330016">
    <property type="component" value="Unassembled WGS sequence"/>
</dbReference>
<feature type="transmembrane region" description="Helical" evidence="9">
    <location>
        <begin position="183"/>
        <end position="206"/>
    </location>
</feature>
<keyword evidence="7" id="KW-0902">Two-component regulatory system</keyword>
<dbReference type="SMART" id="SM00388">
    <property type="entry name" value="HisKA"/>
    <property type="match status" value="1"/>
</dbReference>
<keyword evidence="6 13" id="KW-0418">Kinase</keyword>
<comment type="subcellular location">
    <subcellularLocation>
        <location evidence="2">Membrane</location>
    </subcellularLocation>
</comment>
<name>A0ABU7T0U3_9LACO</name>
<dbReference type="SUPFAM" id="SSF55874">
    <property type="entry name" value="ATPase domain of HSP90 chaperone/DNA topoisomerase II/histidine kinase"/>
    <property type="match status" value="1"/>
</dbReference>
<dbReference type="InterPro" id="IPR035965">
    <property type="entry name" value="PAS-like_dom_sf"/>
</dbReference>
<dbReference type="Pfam" id="PF00989">
    <property type="entry name" value="PAS"/>
    <property type="match status" value="1"/>
</dbReference>
<protein>
    <recommendedName>
        <fullName evidence="3">histidine kinase</fullName>
        <ecNumber evidence="3">2.7.13.3</ecNumber>
    </recommendedName>
</protein>
<dbReference type="CDD" id="cd00082">
    <property type="entry name" value="HisKA"/>
    <property type="match status" value="1"/>
</dbReference>
<keyword evidence="4" id="KW-0597">Phosphoprotein</keyword>
<keyword evidence="5 13" id="KW-0808">Transferase</keyword>
<evidence type="ECO:0000256" key="4">
    <source>
        <dbReference type="ARBA" id="ARBA00022553"/>
    </source>
</evidence>
<comment type="caution">
    <text evidence="13">The sequence shown here is derived from an EMBL/GenBank/DDBJ whole genome shotgun (WGS) entry which is preliminary data.</text>
</comment>
<dbReference type="PRINTS" id="PR00344">
    <property type="entry name" value="BCTRLSENSOR"/>
</dbReference>
<dbReference type="Pfam" id="PF02518">
    <property type="entry name" value="HATPase_c"/>
    <property type="match status" value="1"/>
</dbReference>
<dbReference type="InterPro" id="IPR003660">
    <property type="entry name" value="HAMP_dom"/>
</dbReference>
<dbReference type="PROSITE" id="PS50109">
    <property type="entry name" value="HIS_KIN"/>
    <property type="match status" value="1"/>
</dbReference>
<dbReference type="CDD" id="cd00075">
    <property type="entry name" value="HATPase"/>
    <property type="match status" value="1"/>
</dbReference>
<dbReference type="InterPro" id="IPR050351">
    <property type="entry name" value="BphY/WalK/GraS-like"/>
</dbReference>
<dbReference type="Pfam" id="PF00512">
    <property type="entry name" value="HisKA"/>
    <property type="match status" value="1"/>
</dbReference>
<dbReference type="Gene3D" id="1.10.287.130">
    <property type="match status" value="1"/>
</dbReference>
<dbReference type="GO" id="GO:0004673">
    <property type="term" value="F:protein histidine kinase activity"/>
    <property type="evidence" value="ECO:0007669"/>
    <property type="project" value="UniProtKB-EC"/>
</dbReference>
<dbReference type="SMART" id="SM00304">
    <property type="entry name" value="HAMP"/>
    <property type="match status" value="1"/>
</dbReference>
<dbReference type="RefSeq" id="WP_063516479.1">
    <property type="nucleotide sequence ID" value="NZ_CAUFDJ010000021.1"/>
</dbReference>
<reference evidence="13 14" key="1">
    <citation type="submission" date="2023-02" db="EMBL/GenBank/DDBJ databases">
        <title>The predominant lactic acid bacteria and yeasts involved in the spontaneous fermentation of millet during the production of the traditional porridge Hausa koko in Ghana.</title>
        <authorList>
            <person name="Atter A."/>
            <person name="Diaz M."/>
        </authorList>
    </citation>
    <scope>NUCLEOTIDE SEQUENCE [LARGE SCALE GENOMIC DNA]</scope>
    <source>
        <strain evidence="13 14">FI11640</strain>
    </source>
</reference>
<evidence type="ECO:0000256" key="6">
    <source>
        <dbReference type="ARBA" id="ARBA00022777"/>
    </source>
</evidence>
<keyword evidence="9" id="KW-1133">Transmembrane helix</keyword>
<dbReference type="SMART" id="SM00387">
    <property type="entry name" value="HATPase_c"/>
    <property type="match status" value="1"/>
</dbReference>
<evidence type="ECO:0000256" key="8">
    <source>
        <dbReference type="ARBA" id="ARBA00023136"/>
    </source>
</evidence>
<dbReference type="EC" id="2.7.13.3" evidence="3"/>
<dbReference type="CDD" id="cd06225">
    <property type="entry name" value="HAMP"/>
    <property type="match status" value="1"/>
</dbReference>
<evidence type="ECO:0000259" key="10">
    <source>
        <dbReference type="PROSITE" id="PS50109"/>
    </source>
</evidence>
<keyword evidence="8 9" id="KW-0472">Membrane</keyword>
<feature type="domain" description="Histidine kinase" evidence="10">
    <location>
        <begin position="384"/>
        <end position="614"/>
    </location>
</feature>
<evidence type="ECO:0000313" key="14">
    <source>
        <dbReference type="Proteomes" id="UP001330016"/>
    </source>
</evidence>
<evidence type="ECO:0000256" key="7">
    <source>
        <dbReference type="ARBA" id="ARBA00023012"/>
    </source>
</evidence>
<evidence type="ECO:0000313" key="13">
    <source>
        <dbReference type="EMBL" id="MEE6716197.1"/>
    </source>
</evidence>
<dbReference type="InterPro" id="IPR005467">
    <property type="entry name" value="His_kinase_dom"/>
</dbReference>
<dbReference type="PANTHER" id="PTHR45453:SF1">
    <property type="entry name" value="PHOSPHATE REGULON SENSOR PROTEIN PHOR"/>
    <property type="match status" value="1"/>
</dbReference>
<dbReference type="InterPro" id="IPR057640">
    <property type="entry name" value="Cache_WalK"/>
</dbReference>
<dbReference type="InterPro" id="IPR003594">
    <property type="entry name" value="HATPase_dom"/>
</dbReference>
<accession>A0ABU7T0U3</accession>
<sequence>MNKRIKLFQSIHFKIALVFVLLLVVTLEVIGAYFVGQLEEQNVQSFEDSIQLQAYVMNQLSTALVDKNSTQANQTIKDVLSNVNNNNISEIQVVDNRGVIRGTSNVNDQDAVGHRSTVPEVKTGIYQNRKLDRISYDARNRSFYIAITPLSNPTAESNATVGVVYVRANMEDVFSGIQKIVQIFLAASLTAAVLGTVIAILISRAITKPIDDMKKQAIRMARGDYSGQVRIYGNDELGQLAVAVNNLSVRVEEAQEASEAERRRLDSVLSYMTDGVLATDRRGNVVIINDTAQDYLDKSEEDTIGRSILDVLDISEDYTLRDLLEKQQEIILDMSDKGNKDLILHAYFSLIQRETGFISGLVCVLHDVTEQEKNEREQQQFVSNVSHELRTPLTSLRSYIEALNDGAWKDPSIAPKFLKVTQNETDRMIRMINDLLSLSRIDRGTAKLNLEYVNLNEFLAYIINRFDMMIHSDEENAAGSGAPQKHYVIKRNFTSQDIWQEIDTDKMTQVIDNLMNNAIKYSPDGGTITVRLFRSREHVLISIADQGLGIPRADLAKVFDRFYRVDKARSRQQGGTGLGLAISKEIVEAHRGRIWVNSTEGRGSTFYISLPYEAYDPGGDWDDETV</sequence>
<dbReference type="Pfam" id="PF00672">
    <property type="entry name" value="HAMP"/>
    <property type="match status" value="1"/>
</dbReference>
<feature type="domain" description="PAS" evidence="11">
    <location>
        <begin position="261"/>
        <end position="326"/>
    </location>
</feature>
<dbReference type="SUPFAM" id="SSF55785">
    <property type="entry name" value="PYP-like sensor domain (PAS domain)"/>
    <property type="match status" value="1"/>
</dbReference>
<dbReference type="EMBL" id="JAQSGK010000028">
    <property type="protein sequence ID" value="MEE6716197.1"/>
    <property type="molecule type" value="Genomic_DNA"/>
</dbReference>
<dbReference type="PROSITE" id="PS50112">
    <property type="entry name" value="PAS"/>
    <property type="match status" value="1"/>
</dbReference>
<dbReference type="Gene3D" id="3.30.450.20">
    <property type="entry name" value="PAS domain"/>
    <property type="match status" value="2"/>
</dbReference>
<evidence type="ECO:0000256" key="9">
    <source>
        <dbReference type="SAM" id="Phobius"/>
    </source>
</evidence>
<evidence type="ECO:0000256" key="2">
    <source>
        <dbReference type="ARBA" id="ARBA00004370"/>
    </source>
</evidence>
<dbReference type="InterPro" id="IPR004358">
    <property type="entry name" value="Sig_transdc_His_kin-like_C"/>
</dbReference>
<keyword evidence="14" id="KW-1185">Reference proteome</keyword>
<evidence type="ECO:0000256" key="1">
    <source>
        <dbReference type="ARBA" id="ARBA00000085"/>
    </source>
</evidence>
<dbReference type="InterPro" id="IPR003661">
    <property type="entry name" value="HisK_dim/P_dom"/>
</dbReference>
<dbReference type="Gene3D" id="3.30.565.10">
    <property type="entry name" value="Histidine kinase-like ATPase, C-terminal domain"/>
    <property type="match status" value="1"/>
</dbReference>
<dbReference type="Gene3D" id="1.10.8.500">
    <property type="entry name" value="HAMP domain in histidine kinase"/>
    <property type="match status" value="1"/>
</dbReference>
<dbReference type="NCBIfam" id="NF033092">
    <property type="entry name" value="HK_WalK"/>
    <property type="match status" value="1"/>
</dbReference>